<feature type="coiled-coil region" evidence="1">
    <location>
        <begin position="3"/>
        <end position="30"/>
    </location>
</feature>
<dbReference type="AlphaFoldDB" id="A0A7M2GHM3"/>
<proteinExistence type="predicted"/>
<accession>A0A7M2GHM3</accession>
<evidence type="ECO:0000313" key="3">
    <source>
        <dbReference type="Proteomes" id="UP000593663"/>
    </source>
</evidence>
<organism evidence="2 3">
    <name type="scientific">Sphingobium fuliginis (strain ATCC 27551)</name>
    <dbReference type="NCBI Taxonomy" id="336203"/>
    <lineage>
        <taxon>Bacteria</taxon>
        <taxon>Pseudomonadati</taxon>
        <taxon>Pseudomonadota</taxon>
        <taxon>Alphaproteobacteria</taxon>
        <taxon>Sphingomonadales</taxon>
        <taxon>Sphingomonadaceae</taxon>
        <taxon>Sphingobium</taxon>
    </lineage>
</organism>
<dbReference type="EMBL" id="CP060035">
    <property type="protein sequence ID" value="QOT71727.1"/>
    <property type="molecule type" value="Genomic_DNA"/>
</dbReference>
<gene>
    <name evidence="2" type="ORF">H5V43_00635</name>
</gene>
<keyword evidence="1" id="KW-0175">Coiled coil</keyword>
<dbReference type="Proteomes" id="UP000593663">
    <property type="component" value="Chromosome 1"/>
</dbReference>
<evidence type="ECO:0000313" key="2">
    <source>
        <dbReference type="EMBL" id="QOT71727.1"/>
    </source>
</evidence>
<evidence type="ECO:0000256" key="1">
    <source>
        <dbReference type="SAM" id="Coils"/>
    </source>
</evidence>
<dbReference type="RefSeq" id="WP_025551511.1">
    <property type="nucleotide sequence ID" value="NZ_BATN01000125.1"/>
</dbReference>
<reference evidence="3" key="1">
    <citation type="submission" date="2020-08" db="EMBL/GenBank/DDBJ databases">
        <title>Complete genome sequence of Sphingobium barthaii strain KK22, a high-molecular-weight polycyclic aromatic hydrocarbon-degrading soil bacterium.</title>
        <authorList>
            <person name="Mori J.F."/>
            <person name="Kanaly R.A."/>
        </authorList>
    </citation>
    <scope>NUCLEOTIDE SEQUENCE [LARGE SCALE GENOMIC DNA]</scope>
    <source>
        <strain evidence="3">KK22</strain>
    </source>
</reference>
<protein>
    <submittedName>
        <fullName evidence="2">Uncharacterized protein</fullName>
    </submittedName>
</protein>
<dbReference type="KEGG" id="sbar:H5V43_00635"/>
<name>A0A7M2GHM3_SPHSA</name>
<sequence>MPKLTDRERLAELEQRKRKIAEEIEQTRVALRGKYAAIISELEVELLTERDFRDVISLAIKAGSTASLQALRALPPRPS</sequence>